<evidence type="ECO:0000313" key="3">
    <source>
        <dbReference type="Proteomes" id="UP000553766"/>
    </source>
</evidence>
<dbReference type="EMBL" id="JACIJS010000006">
    <property type="protein sequence ID" value="MBB5516297.1"/>
    <property type="molecule type" value="Genomic_DNA"/>
</dbReference>
<keyword evidence="3" id="KW-1185">Reference proteome</keyword>
<feature type="domain" description="Transferrin-binding protein B C-lobe/N-lobe beta-barrel" evidence="1">
    <location>
        <begin position="191"/>
        <end position="321"/>
    </location>
</feature>
<evidence type="ECO:0000313" key="2">
    <source>
        <dbReference type="EMBL" id="MBB5516297.1"/>
    </source>
</evidence>
<dbReference type="SUPFAM" id="SSF56925">
    <property type="entry name" value="OMPA-like"/>
    <property type="match status" value="1"/>
</dbReference>
<name>A0A840X6G4_9RHOB</name>
<sequence length="321" mass="33262">MVLGAVIVSMLSGCGAAGKIAEIRARIEAARLEAVNAQNTNVPAQRLDSLAAGTARSTLGAGSSVRFTYQASGFAGNIKVNPADQASFGASKMQQVITTATPGQYEFRFNGGAGEVTVDLNQANEQTVNTNRNVPITFRPVSGVALDYTEAGVWATNRGTTTQSSMGGFYFGNETRTRDLPQVNTNFAYNGKMVGEYRSGMVNSAVSGNVALTANFTTNSLNGAITGITLDELAGTPAFNDLTFNATLTDGRINAGTQLTAGAEPAGAAANTVLSAGQTGPVNGRFYGPNAEEFAGSFRVVENRGANNQNRAISGAFGARR</sequence>
<accession>A0A840X6G4</accession>
<dbReference type="Proteomes" id="UP000553766">
    <property type="component" value="Unassembled WGS sequence"/>
</dbReference>
<dbReference type="InterPro" id="IPR001677">
    <property type="entry name" value="TbpB_B_D"/>
</dbReference>
<comment type="caution">
    <text evidence="2">The sequence shown here is derived from an EMBL/GenBank/DDBJ whole genome shotgun (WGS) entry which is preliminary data.</text>
</comment>
<proteinExistence type="predicted"/>
<dbReference type="Pfam" id="PF01298">
    <property type="entry name" value="TbpB_B_D"/>
    <property type="match status" value="1"/>
</dbReference>
<dbReference type="Gene3D" id="2.40.160.90">
    <property type="match status" value="1"/>
</dbReference>
<gene>
    <name evidence="2" type="ORF">FHS89_002323</name>
</gene>
<evidence type="ECO:0000259" key="1">
    <source>
        <dbReference type="Pfam" id="PF01298"/>
    </source>
</evidence>
<protein>
    <submittedName>
        <fullName evidence="2">Tfp pilus assembly protein FimT</fullName>
    </submittedName>
</protein>
<dbReference type="InterPro" id="IPR011250">
    <property type="entry name" value="OMP/PagP_B-barrel"/>
</dbReference>
<dbReference type="AlphaFoldDB" id="A0A840X6G4"/>
<reference evidence="2 3" key="1">
    <citation type="submission" date="2020-08" db="EMBL/GenBank/DDBJ databases">
        <title>Genomic Encyclopedia of Type Strains, Phase IV (KMG-IV): sequencing the most valuable type-strain genomes for metagenomic binning, comparative biology and taxonomic classification.</title>
        <authorList>
            <person name="Goeker M."/>
        </authorList>
    </citation>
    <scope>NUCLEOTIDE SEQUENCE [LARGE SCALE GENOMIC DNA]</scope>
    <source>
        <strain evidence="2 3">DSM 103377</strain>
    </source>
</reference>
<dbReference type="RefSeq" id="WP_184011745.1">
    <property type="nucleotide sequence ID" value="NZ_JACIJS010000006.1"/>
</dbReference>
<organism evidence="2 3">
    <name type="scientific">Rubricella aquisinus</name>
    <dbReference type="NCBI Taxonomy" id="2028108"/>
    <lineage>
        <taxon>Bacteria</taxon>
        <taxon>Pseudomonadati</taxon>
        <taxon>Pseudomonadota</taxon>
        <taxon>Alphaproteobacteria</taxon>
        <taxon>Rhodobacterales</taxon>
        <taxon>Paracoccaceae</taxon>
        <taxon>Rubricella</taxon>
    </lineage>
</organism>